<dbReference type="PANTHER" id="PTHR43008:SF8">
    <property type="entry name" value="BENZIL REDUCTASE ((S)-BENZOIN FORMING) IRC24"/>
    <property type="match status" value="1"/>
</dbReference>
<name>A0ABR3XYD3_9EURO</name>
<accession>A0ABR3XYD3</accession>
<dbReference type="Proteomes" id="UP001583193">
    <property type="component" value="Unassembled WGS sequence"/>
</dbReference>
<dbReference type="PANTHER" id="PTHR43008">
    <property type="entry name" value="BENZIL REDUCTASE"/>
    <property type="match status" value="1"/>
</dbReference>
<evidence type="ECO:0000313" key="3">
    <source>
        <dbReference type="EMBL" id="KAL1881016.1"/>
    </source>
</evidence>
<keyword evidence="2" id="KW-0560">Oxidoreductase</keyword>
<dbReference type="Pfam" id="PF00106">
    <property type="entry name" value="adh_short"/>
    <property type="match status" value="1"/>
</dbReference>
<dbReference type="InterPro" id="IPR036291">
    <property type="entry name" value="NAD(P)-bd_dom_sf"/>
</dbReference>
<dbReference type="PRINTS" id="PR00081">
    <property type="entry name" value="GDHRDH"/>
</dbReference>
<gene>
    <name evidence="3" type="ORF">Plec18167_003557</name>
</gene>
<evidence type="ECO:0008006" key="5">
    <source>
        <dbReference type="Google" id="ProtNLM"/>
    </source>
</evidence>
<dbReference type="EMBL" id="JAVDPF010000008">
    <property type="protein sequence ID" value="KAL1881016.1"/>
    <property type="molecule type" value="Genomic_DNA"/>
</dbReference>
<evidence type="ECO:0000256" key="2">
    <source>
        <dbReference type="ARBA" id="ARBA00023002"/>
    </source>
</evidence>
<evidence type="ECO:0000313" key="4">
    <source>
        <dbReference type="Proteomes" id="UP001583193"/>
    </source>
</evidence>
<evidence type="ECO:0000256" key="1">
    <source>
        <dbReference type="ARBA" id="ARBA00006484"/>
    </source>
</evidence>
<proteinExistence type="inferred from homology"/>
<protein>
    <recommendedName>
        <fullName evidence="5">NAD(P)-binding protein</fullName>
    </recommendedName>
</protein>
<dbReference type="SUPFAM" id="SSF51735">
    <property type="entry name" value="NAD(P)-binding Rossmann-fold domains"/>
    <property type="match status" value="1"/>
</dbReference>
<dbReference type="InterPro" id="IPR002347">
    <property type="entry name" value="SDR_fam"/>
</dbReference>
<dbReference type="Gene3D" id="3.40.50.720">
    <property type="entry name" value="NAD(P)-binding Rossmann-like Domain"/>
    <property type="match status" value="1"/>
</dbReference>
<comment type="similarity">
    <text evidence="1">Belongs to the short-chain dehydrogenases/reductases (SDR) family.</text>
</comment>
<sequence length="271" mass="29222">MSSATTILITGANTGLGLEIVKALCKEPVAYNILLGSRDITKGKQAHAQLQKELPQSQSNIEVIQIDVSSDDSIQRAVDHVKATYGKLDVLINNAGGNFDRAIQAGELSLREGWNKTWDVNVTGAQVTTSLFVPLLLKSTEPRLLFITSGTSPLADTERMDAQYAIINGFPEPGWPKPSTLNPTEAYRSSKTGLNMMMRQWYRILKKDGVKVFAVSPGFLATGLAGIGPETLKKIGALDPSVGGTFVKDVVQGKRDADEGKAINVNGIQPW</sequence>
<keyword evidence="4" id="KW-1185">Reference proteome</keyword>
<comment type="caution">
    <text evidence="3">The sequence shown here is derived from an EMBL/GenBank/DDBJ whole genome shotgun (WGS) entry which is preliminary data.</text>
</comment>
<reference evidence="3 4" key="1">
    <citation type="journal article" date="2024" name="IMA Fungus">
        <title>IMA Genome - F19 : A genome assembly and annotation guide to empower mycologists, including annotated draft genome sequences of Ceratocystis pirilliformis, Diaporthe australafricana, Fusarium ophioides, Paecilomyces lecythidis, and Sporothrix stenoceras.</title>
        <authorList>
            <person name="Aylward J."/>
            <person name="Wilson A.M."/>
            <person name="Visagie C.M."/>
            <person name="Spraker J."/>
            <person name="Barnes I."/>
            <person name="Buitendag C."/>
            <person name="Ceriani C."/>
            <person name="Del Mar Angel L."/>
            <person name="du Plessis D."/>
            <person name="Fuchs T."/>
            <person name="Gasser K."/>
            <person name="Kramer D."/>
            <person name="Li W."/>
            <person name="Munsamy K."/>
            <person name="Piso A."/>
            <person name="Price J.L."/>
            <person name="Sonnekus B."/>
            <person name="Thomas C."/>
            <person name="van der Nest A."/>
            <person name="van Dijk A."/>
            <person name="van Heerden A."/>
            <person name="van Vuuren N."/>
            <person name="Yilmaz N."/>
            <person name="Duong T.A."/>
            <person name="van der Merwe N.A."/>
            <person name="Wingfield M.J."/>
            <person name="Wingfield B.D."/>
        </authorList>
    </citation>
    <scope>NUCLEOTIDE SEQUENCE [LARGE SCALE GENOMIC DNA]</scope>
    <source>
        <strain evidence="3 4">CMW 18167</strain>
    </source>
</reference>
<organism evidence="3 4">
    <name type="scientific">Paecilomyces lecythidis</name>
    <dbReference type="NCBI Taxonomy" id="3004212"/>
    <lineage>
        <taxon>Eukaryota</taxon>
        <taxon>Fungi</taxon>
        <taxon>Dikarya</taxon>
        <taxon>Ascomycota</taxon>
        <taxon>Pezizomycotina</taxon>
        <taxon>Eurotiomycetes</taxon>
        <taxon>Eurotiomycetidae</taxon>
        <taxon>Eurotiales</taxon>
        <taxon>Thermoascaceae</taxon>
        <taxon>Paecilomyces</taxon>
    </lineage>
</organism>